<evidence type="ECO:0000313" key="2">
    <source>
        <dbReference type="EMBL" id="KGJ72064.1"/>
    </source>
</evidence>
<name>A0A099J0W6_9MICO</name>
<comment type="caution">
    <text evidence="2">The sequence shown here is derived from an EMBL/GenBank/DDBJ whole genome shotgun (WGS) entry which is preliminary data.</text>
</comment>
<evidence type="ECO:0000259" key="1">
    <source>
        <dbReference type="Pfam" id="PF06054"/>
    </source>
</evidence>
<dbReference type="EMBL" id="JPXF01000101">
    <property type="protein sequence ID" value="KGJ72064.1"/>
    <property type="molecule type" value="Genomic_DNA"/>
</dbReference>
<dbReference type="Proteomes" id="UP000561726">
    <property type="component" value="Unassembled WGS sequence"/>
</dbReference>
<evidence type="ECO:0000313" key="4">
    <source>
        <dbReference type="Proteomes" id="UP000029864"/>
    </source>
</evidence>
<organism evidence="2 4">
    <name type="scientific">Cryobacterium roopkundense</name>
    <dbReference type="NCBI Taxonomy" id="1001240"/>
    <lineage>
        <taxon>Bacteria</taxon>
        <taxon>Bacillati</taxon>
        <taxon>Actinomycetota</taxon>
        <taxon>Actinomycetes</taxon>
        <taxon>Micrococcales</taxon>
        <taxon>Microbacteriaceae</taxon>
        <taxon>Cryobacterium</taxon>
    </lineage>
</organism>
<dbReference type="OrthoDB" id="4916564at2"/>
<evidence type="ECO:0000313" key="5">
    <source>
        <dbReference type="Proteomes" id="UP000561726"/>
    </source>
</evidence>
<evidence type="ECO:0000313" key="3">
    <source>
        <dbReference type="EMBL" id="MBB5643532.1"/>
    </source>
</evidence>
<dbReference type="RefSeq" id="WP_052542589.1">
    <property type="nucleotide sequence ID" value="NZ_JACHBQ010000001.1"/>
</dbReference>
<sequence length="524" mass="57809">MPLTAYDGERQYQAPFIADEDWADLKQLKLTLSCGTRGIPRRSKLGTKHFYHYDLAACEFQHKPESPEHLRIKTVVMLAAREAGWEASEEVRAPDGSWIADVMATRGDRRYAFEVQWSKQIHSVYRARQERYANDQVECLWLVRHIKHLTDGVTAALGVAIVDDEPVVRDGAWTQGTPEIPLAPVIVAVLNSPLRWAPAQPGTIAASTRWGVQACNSCRVHSITFHSVGRAEKACDRCEGTWTEGEHLPDSVSPGDLGLDLPQASLAVPVSPSHPGDQPDLAWGFSCPGCAAPFAWLDQAWLADAAEIRTNEERTEIPAHWCHPGWQGSSIQHVLEALRHPPATLADRAPRAAGGANPRDQIANADARRALGGRFSPVISKASWTARVAAMQSWVWMSAYHQRLALREVANQLAADAKVEAMRVLRDEEATARAREAQRESNLVAIREERERVFARVRAQGGQVRPVPVDAEGQVMITDPSRAADLKAFQERLRRDRDLPRVVRAVPPIAPIPIASAPVGTDGT</sequence>
<dbReference type="STRING" id="1001240.GY21_17845"/>
<proteinExistence type="predicted"/>
<gene>
    <name evidence="3" type="ORF">BJ997_004080</name>
    <name evidence="2" type="ORF">GY21_17845</name>
</gene>
<reference evidence="3 5" key="2">
    <citation type="submission" date="2020-08" db="EMBL/GenBank/DDBJ databases">
        <title>Sequencing the genomes of 1000 actinobacteria strains.</title>
        <authorList>
            <person name="Klenk H.-P."/>
        </authorList>
    </citation>
    <scope>NUCLEOTIDE SEQUENCE [LARGE SCALE GENOMIC DNA]</scope>
    <source>
        <strain evidence="3 5">DSM 21065</strain>
    </source>
</reference>
<dbReference type="eggNOG" id="COG4469">
    <property type="taxonomic scope" value="Bacteria"/>
</dbReference>
<keyword evidence="4" id="KW-1185">Reference proteome</keyword>
<protein>
    <recommendedName>
        <fullName evidence="1">Competence protein CoiA nuclease-like domain-containing protein</fullName>
    </recommendedName>
</protein>
<dbReference type="EMBL" id="JACHBQ010000001">
    <property type="protein sequence ID" value="MBB5643532.1"/>
    <property type="molecule type" value="Genomic_DNA"/>
</dbReference>
<dbReference type="Pfam" id="PF06054">
    <property type="entry name" value="CoiA_nuc"/>
    <property type="match status" value="1"/>
</dbReference>
<dbReference type="Proteomes" id="UP000029864">
    <property type="component" value="Unassembled WGS sequence"/>
</dbReference>
<dbReference type="AlphaFoldDB" id="A0A099J0W6"/>
<feature type="domain" description="Competence protein CoiA nuclease-like" evidence="1">
    <location>
        <begin position="65"/>
        <end position="145"/>
    </location>
</feature>
<dbReference type="InterPro" id="IPR010330">
    <property type="entry name" value="CoiA_nuc"/>
</dbReference>
<reference evidence="2 4" key="1">
    <citation type="submission" date="2014-08" db="EMBL/GenBank/DDBJ databases">
        <authorList>
            <person name="Sisinthy S."/>
        </authorList>
    </citation>
    <scope>NUCLEOTIDE SEQUENCE [LARGE SCALE GENOMIC DNA]</scope>
    <source>
        <strain evidence="2 4">RuG17</strain>
    </source>
</reference>
<accession>A0A099J0W6</accession>